<dbReference type="AlphaFoldDB" id="A0A1X6NRL4"/>
<dbReference type="Proteomes" id="UP000218209">
    <property type="component" value="Unassembled WGS sequence"/>
</dbReference>
<gene>
    <name evidence="2" type="ORF">BU14_0582s0006</name>
</gene>
<keyword evidence="3" id="KW-1185">Reference proteome</keyword>
<keyword evidence="1" id="KW-0732">Signal</keyword>
<reference evidence="2 3" key="1">
    <citation type="submission" date="2017-03" db="EMBL/GenBank/DDBJ databases">
        <title>WGS assembly of Porphyra umbilicalis.</title>
        <authorList>
            <person name="Brawley S.H."/>
            <person name="Blouin N.A."/>
            <person name="Ficko-Blean E."/>
            <person name="Wheeler G.L."/>
            <person name="Lohr M."/>
            <person name="Goodson H.V."/>
            <person name="Jenkins J.W."/>
            <person name="Blaby-Haas C.E."/>
            <person name="Helliwell K.E."/>
            <person name="Chan C."/>
            <person name="Marriage T."/>
            <person name="Bhattacharya D."/>
            <person name="Klein A.S."/>
            <person name="Badis Y."/>
            <person name="Brodie J."/>
            <person name="Cao Y."/>
            <person name="Collen J."/>
            <person name="Dittami S.M."/>
            <person name="Gachon C.M."/>
            <person name="Green B.R."/>
            <person name="Karpowicz S."/>
            <person name="Kim J.W."/>
            <person name="Kudahl U."/>
            <person name="Lin S."/>
            <person name="Michel G."/>
            <person name="Mittag M."/>
            <person name="Olson B.J."/>
            <person name="Pangilinan J."/>
            <person name="Peng Y."/>
            <person name="Qiu H."/>
            <person name="Shu S."/>
            <person name="Singer J.T."/>
            <person name="Smith A.G."/>
            <person name="Sprecher B.N."/>
            <person name="Wagner V."/>
            <person name="Wang W."/>
            <person name="Wang Z.-Y."/>
            <person name="Yan J."/>
            <person name="Yarish C."/>
            <person name="Zoeuner-Riek S."/>
            <person name="Zhuang Y."/>
            <person name="Zou Y."/>
            <person name="Lindquist E.A."/>
            <person name="Grimwood J."/>
            <person name="Barry K."/>
            <person name="Rokhsar D.S."/>
            <person name="Schmutz J."/>
            <person name="Stiller J.W."/>
            <person name="Grossman A.R."/>
            <person name="Prochnik S.E."/>
        </authorList>
    </citation>
    <scope>NUCLEOTIDE SEQUENCE [LARGE SCALE GENOMIC DNA]</scope>
    <source>
        <strain evidence="2">4086291</strain>
    </source>
</reference>
<organism evidence="2 3">
    <name type="scientific">Porphyra umbilicalis</name>
    <name type="common">Purple laver</name>
    <name type="synonym">Red alga</name>
    <dbReference type="NCBI Taxonomy" id="2786"/>
    <lineage>
        <taxon>Eukaryota</taxon>
        <taxon>Rhodophyta</taxon>
        <taxon>Bangiophyceae</taxon>
        <taxon>Bangiales</taxon>
        <taxon>Bangiaceae</taxon>
        <taxon>Porphyra</taxon>
    </lineage>
</organism>
<evidence type="ECO:0000313" key="3">
    <source>
        <dbReference type="Proteomes" id="UP000218209"/>
    </source>
</evidence>
<proteinExistence type="predicted"/>
<name>A0A1X6NRL4_PORUM</name>
<dbReference type="EMBL" id="KV919161">
    <property type="protein sequence ID" value="OSX71170.1"/>
    <property type="molecule type" value="Genomic_DNA"/>
</dbReference>
<feature type="chain" id="PRO_5012710685" evidence="1">
    <location>
        <begin position="24"/>
        <end position="145"/>
    </location>
</feature>
<evidence type="ECO:0000313" key="2">
    <source>
        <dbReference type="EMBL" id="OSX71170.1"/>
    </source>
</evidence>
<sequence>MVVSKSLFASLAVALLALLSVAAVSPADAAVAVQAASDPEALHIEGLSRADEEPALASLTAHSYYGGHDTCNGYFKCGKKSVYVVAKASYLCYFKEAESYRGKAYSGECSSLPYNCKPAKCPGWRKCTCDKCKKVLIKVPIYCEL</sequence>
<protein>
    <submittedName>
        <fullName evidence="2">Uncharacterized protein</fullName>
    </submittedName>
</protein>
<evidence type="ECO:0000256" key="1">
    <source>
        <dbReference type="SAM" id="SignalP"/>
    </source>
</evidence>
<feature type="signal peptide" evidence="1">
    <location>
        <begin position="1"/>
        <end position="23"/>
    </location>
</feature>
<accession>A0A1X6NRL4</accession>